<evidence type="ECO:0000256" key="6">
    <source>
        <dbReference type="ARBA" id="ARBA00023125"/>
    </source>
</evidence>
<dbReference type="FunFam" id="1.10.486.10:FF:000003">
    <property type="entry name" value="ATP-dependent DNA helicase"/>
    <property type="match status" value="1"/>
</dbReference>
<evidence type="ECO:0000259" key="13">
    <source>
        <dbReference type="PROSITE" id="PS51198"/>
    </source>
</evidence>
<dbReference type="GO" id="GO:0016887">
    <property type="term" value="F:ATP hydrolysis activity"/>
    <property type="evidence" value="ECO:0007669"/>
    <property type="project" value="RHEA"/>
</dbReference>
<dbReference type="PANTHER" id="PTHR11070:SF2">
    <property type="entry name" value="ATP-DEPENDENT DNA HELICASE SRS2"/>
    <property type="match status" value="1"/>
</dbReference>
<dbReference type="Gene3D" id="1.10.10.160">
    <property type="match status" value="1"/>
</dbReference>
<dbReference type="OrthoDB" id="9806690at2"/>
<dbReference type="InterPro" id="IPR014017">
    <property type="entry name" value="DNA_helicase_UvrD-like_C"/>
</dbReference>
<evidence type="ECO:0000313" key="16">
    <source>
        <dbReference type="Proteomes" id="UP000245753"/>
    </source>
</evidence>
<evidence type="ECO:0000313" key="15">
    <source>
        <dbReference type="EMBL" id="PWG60877.1"/>
    </source>
</evidence>
<dbReference type="InterPro" id="IPR013986">
    <property type="entry name" value="DExx_box_DNA_helicase_dom_sf"/>
</dbReference>
<evidence type="ECO:0000256" key="8">
    <source>
        <dbReference type="ARBA" id="ARBA00034617"/>
    </source>
</evidence>
<dbReference type="Gene3D" id="3.40.50.300">
    <property type="entry name" value="P-loop containing nucleotide triphosphate hydrolases"/>
    <property type="match status" value="2"/>
</dbReference>
<accession>A0A2U2MVJ2</accession>
<dbReference type="Pfam" id="PF13361">
    <property type="entry name" value="UvrD_C"/>
    <property type="match status" value="1"/>
</dbReference>
<keyword evidence="2 11" id="KW-0547">Nucleotide-binding</keyword>
<evidence type="ECO:0000256" key="2">
    <source>
        <dbReference type="ARBA" id="ARBA00022741"/>
    </source>
</evidence>
<feature type="binding site" evidence="11">
    <location>
        <begin position="38"/>
        <end position="45"/>
    </location>
    <ligand>
        <name>ATP</name>
        <dbReference type="ChEBI" id="CHEBI:30616"/>
    </ligand>
</feature>
<dbReference type="GO" id="GO:0005829">
    <property type="term" value="C:cytosol"/>
    <property type="evidence" value="ECO:0007669"/>
    <property type="project" value="TreeGrafter"/>
</dbReference>
<dbReference type="Proteomes" id="UP000245753">
    <property type="component" value="Unassembled WGS sequence"/>
</dbReference>
<dbReference type="AlphaFoldDB" id="A0A2U2MVJ2"/>
<dbReference type="InterPro" id="IPR027417">
    <property type="entry name" value="P-loop_NTPase"/>
</dbReference>
<protein>
    <recommendedName>
        <fullName evidence="9">DNA 3'-5' helicase</fullName>
        <ecNumber evidence="9">5.6.2.4</ecNumber>
    </recommendedName>
</protein>
<evidence type="ECO:0000256" key="7">
    <source>
        <dbReference type="ARBA" id="ARBA00023235"/>
    </source>
</evidence>
<dbReference type="Pfam" id="PF00580">
    <property type="entry name" value="UvrD-helicase"/>
    <property type="match status" value="1"/>
</dbReference>
<comment type="catalytic activity">
    <reaction evidence="8">
        <text>Couples ATP hydrolysis with the unwinding of duplex DNA by translocating in the 3'-5' direction.</text>
        <dbReference type="EC" id="5.6.2.4"/>
    </reaction>
</comment>
<dbReference type="RefSeq" id="WP_109136472.1">
    <property type="nucleotide sequence ID" value="NZ_QFFN01000001.1"/>
</dbReference>
<evidence type="ECO:0000256" key="11">
    <source>
        <dbReference type="PROSITE-ProRule" id="PRU00560"/>
    </source>
</evidence>
<evidence type="ECO:0000256" key="4">
    <source>
        <dbReference type="ARBA" id="ARBA00022806"/>
    </source>
</evidence>
<name>A0A2U2MVJ2_9BIFI</name>
<feature type="domain" description="UvrD-like helicase ATP-binding" evidence="13">
    <location>
        <begin position="17"/>
        <end position="328"/>
    </location>
</feature>
<dbReference type="InterPro" id="IPR014016">
    <property type="entry name" value="UvrD-like_ATP-bd"/>
</dbReference>
<evidence type="ECO:0000259" key="14">
    <source>
        <dbReference type="PROSITE" id="PS51217"/>
    </source>
</evidence>
<dbReference type="EC" id="5.6.2.4" evidence="9"/>
<keyword evidence="16" id="KW-1185">Reference proteome</keyword>
<dbReference type="GO" id="GO:0005524">
    <property type="term" value="F:ATP binding"/>
    <property type="evidence" value="ECO:0007669"/>
    <property type="project" value="UniProtKB-UniRule"/>
</dbReference>
<dbReference type="PROSITE" id="PS51217">
    <property type="entry name" value="UVRD_HELICASE_CTER"/>
    <property type="match status" value="1"/>
</dbReference>
<comment type="caution">
    <text evidence="15">The sequence shown here is derived from an EMBL/GenBank/DDBJ whole genome shotgun (WGS) entry which is preliminary data.</text>
</comment>
<dbReference type="GO" id="GO:0003677">
    <property type="term" value="F:DNA binding"/>
    <property type="evidence" value="ECO:0007669"/>
    <property type="project" value="UniProtKB-KW"/>
</dbReference>
<dbReference type="Pfam" id="PF21196">
    <property type="entry name" value="PcrA_UvrD_tudor"/>
    <property type="match status" value="1"/>
</dbReference>
<gene>
    <name evidence="15" type="ORF">DF200_00780</name>
</gene>
<feature type="region of interest" description="Disordered" evidence="12">
    <location>
        <begin position="713"/>
        <end position="805"/>
    </location>
</feature>
<dbReference type="GO" id="GO:0033202">
    <property type="term" value="C:DNA helicase complex"/>
    <property type="evidence" value="ECO:0007669"/>
    <property type="project" value="TreeGrafter"/>
</dbReference>
<evidence type="ECO:0000256" key="9">
    <source>
        <dbReference type="ARBA" id="ARBA00034808"/>
    </source>
</evidence>
<comment type="similarity">
    <text evidence="1">Belongs to the helicase family. UvrD subfamily.</text>
</comment>
<dbReference type="CDD" id="cd17932">
    <property type="entry name" value="DEXQc_UvrD"/>
    <property type="match status" value="1"/>
</dbReference>
<comment type="catalytic activity">
    <reaction evidence="10">
        <text>ATP + H2O = ADP + phosphate + H(+)</text>
        <dbReference type="Rhea" id="RHEA:13065"/>
        <dbReference type="ChEBI" id="CHEBI:15377"/>
        <dbReference type="ChEBI" id="CHEBI:15378"/>
        <dbReference type="ChEBI" id="CHEBI:30616"/>
        <dbReference type="ChEBI" id="CHEBI:43474"/>
        <dbReference type="ChEBI" id="CHEBI:456216"/>
        <dbReference type="EC" id="5.6.2.4"/>
    </reaction>
</comment>
<proteinExistence type="inferred from homology"/>
<reference evidence="15 16" key="1">
    <citation type="journal article" date="2018" name="Int. J. Syst. Evol. Microbiol.">
        <title>Bifidobacterium catulorum sp. nov., a novel taxon from the faeces of the baby common marmoset (Callithrix jacchus).</title>
        <authorList>
            <person name="Modesto M."/>
            <person name="Michelini S."/>
            <person name="Oki K."/>
            <person name="Biavati B."/>
            <person name="Watanabe K."/>
            <person name="Mattarelli P."/>
        </authorList>
    </citation>
    <scope>NUCLEOTIDE SEQUENCE [LARGE SCALE GENOMIC DNA]</scope>
    <source>
        <strain evidence="15 16">MRM 8.19</strain>
    </source>
</reference>
<dbReference type="GO" id="GO:0000725">
    <property type="term" value="P:recombinational repair"/>
    <property type="evidence" value="ECO:0007669"/>
    <property type="project" value="TreeGrafter"/>
</dbReference>
<keyword evidence="7" id="KW-0413">Isomerase</keyword>
<evidence type="ECO:0000256" key="12">
    <source>
        <dbReference type="SAM" id="MobiDB-lite"/>
    </source>
</evidence>
<keyword evidence="4 11" id="KW-0347">Helicase</keyword>
<keyword evidence="3 11" id="KW-0378">Hydrolase</keyword>
<dbReference type="PROSITE" id="PS51198">
    <property type="entry name" value="UVRD_HELICASE_ATP_BIND"/>
    <property type="match status" value="1"/>
</dbReference>
<dbReference type="EMBL" id="QFFN01000001">
    <property type="protein sequence ID" value="PWG60877.1"/>
    <property type="molecule type" value="Genomic_DNA"/>
</dbReference>
<dbReference type="PANTHER" id="PTHR11070">
    <property type="entry name" value="UVRD / RECB / PCRA DNA HELICASE FAMILY MEMBER"/>
    <property type="match status" value="1"/>
</dbReference>
<sequence>MNEQPEVIARSAEELLGGLNEQQAEAVRYDGPALLIAAGAGSGKTRVLTRRIAWLLSQVGAWPSQILAITFTNKAAAEMKERLTTLIGPVAQRMWVSTFHSACVRILRRDGEKIGLRSGFSIYDTADSQRLVKIICTELNIDVKRYTPRSILAHISDYKNGLIDWRTRLKEHAPQFKPGQRGSKIGGFGDVEELYACVYAEYQYRLATANAVDFDDLIMRTVELLRADPMTAEYYRRKFRYILVDEYQDTNHAQYVLVRELGGVDSGGAREPGARGAGRTGPAWITVVGDSDQSIYAFRGADIRNIQEFEKDFPDARTILLEQNYRSTQTILSAANAVIALNPGRKPKRLWTALGDGSKIIGYAADNAQQEGAWIAGEIARLTAEEGFRYSDIALMYRANAQSRSLEEALINARIPYQLVGGTKFYERKEVKDAMAYLQAIANPSDDVNLRRILNVPKRGLGARAEAVLTAFAAEHRTSVWEALESLESMPDVPTRTAKLLTQFRDLMRALQTFAAGNDGSPSEIVAEVLEKSGLVAELRKSTDPQDMTRVDNLSQLQSTAAEYEQNTPDPTLNGFLETTALVADSDQLPDGDEDTGKVTLMTLHTAKGLEYPVVFLTGMEQGTFPHSRAMENESELEEERRLAYVGITRARQVLYVTRAAVRAQWGQAAEMLPSQFLDDIPENLIEWKRRETGVDSLRGGWRDDGDDEFGGFEGGYSSSSSSYGSRSRWGSASRRASSDRSSYGSYGSSSSRGGYGGGSYGSGHGSRGGSSRGGYSSGSSYGSSYGGSSSGRSGRVTTRRMKKDLLDSLTKAKSAAAAKAAESSRPSQLDVADFHEGDRVSHDQYGLGKVIAVEDKGRNSVITVDFGSDGVKRLLLRVAPIEKL</sequence>
<dbReference type="InterPro" id="IPR000212">
    <property type="entry name" value="DNA_helicase_UvrD/REP"/>
</dbReference>
<feature type="compositionally biased region" description="Gly residues" evidence="12">
    <location>
        <begin position="754"/>
        <end position="777"/>
    </location>
</feature>
<evidence type="ECO:0000256" key="5">
    <source>
        <dbReference type="ARBA" id="ARBA00022840"/>
    </source>
</evidence>
<evidence type="ECO:0000256" key="10">
    <source>
        <dbReference type="ARBA" id="ARBA00048988"/>
    </source>
</evidence>
<feature type="domain" description="UvrD-like helicase C-terminal" evidence="14">
    <location>
        <begin position="329"/>
        <end position="609"/>
    </location>
</feature>
<keyword evidence="6" id="KW-0238">DNA-binding</keyword>
<feature type="region of interest" description="Disordered" evidence="12">
    <location>
        <begin position="818"/>
        <end position="839"/>
    </location>
</feature>
<organism evidence="15 16">
    <name type="scientific">Bifidobacterium catulorum</name>
    <dbReference type="NCBI Taxonomy" id="1630173"/>
    <lineage>
        <taxon>Bacteria</taxon>
        <taxon>Bacillati</taxon>
        <taxon>Actinomycetota</taxon>
        <taxon>Actinomycetes</taxon>
        <taxon>Bifidobacteriales</taxon>
        <taxon>Bifidobacteriaceae</taxon>
        <taxon>Bifidobacterium</taxon>
    </lineage>
</organism>
<evidence type="ECO:0000256" key="3">
    <source>
        <dbReference type="ARBA" id="ARBA00022801"/>
    </source>
</evidence>
<feature type="compositionally biased region" description="Low complexity" evidence="12">
    <location>
        <begin position="716"/>
        <end position="753"/>
    </location>
</feature>
<dbReference type="Gene3D" id="1.10.486.10">
    <property type="entry name" value="PCRA, domain 4"/>
    <property type="match status" value="1"/>
</dbReference>
<dbReference type="SUPFAM" id="SSF52540">
    <property type="entry name" value="P-loop containing nucleoside triphosphate hydrolases"/>
    <property type="match status" value="1"/>
</dbReference>
<evidence type="ECO:0000256" key="1">
    <source>
        <dbReference type="ARBA" id="ARBA00009922"/>
    </source>
</evidence>
<keyword evidence="5 11" id="KW-0067">ATP-binding</keyword>
<dbReference type="GO" id="GO:0043138">
    <property type="term" value="F:3'-5' DNA helicase activity"/>
    <property type="evidence" value="ECO:0007669"/>
    <property type="project" value="UniProtKB-EC"/>
</dbReference>